<sequence>MIKFFNRTAASRAPIPREIGVLLVAAFIIALGFGLIAPILPQYAVSFDVGAAAASVIVSIFAFTRLIFAPVAGALVGKLGEPRIYVTGVFLVAVSTLLCGIVQDYTQLLIARGLGGFGSTMFTISAMALIARLSPEESRGRISGLYAGAFLLGNVAGPVLGSFLAPLGMRLPFFIYGTALVIAAAVVYFALGRRRDLDRDAEDSATTRQAIEVVTTREALSSPAYRAALFSGFSYGWLAFGIRNSMIPLFALSVFGQGLGTTIAGLSMALFAIGNGCALLFSGKLTDKVGRKMPVMIGLALLLLSIGSMGIFTSGAGFVICSIFAGFGGGILGPAQQASVSDVIGTGRNGGKALAGFQMCQDFGAIIGPLLAGFLADTLNYEIAFGISALVALVGLIGWSLVPRTIRPVALDEESPAPKNPR</sequence>
<evidence type="ECO:0000259" key="8">
    <source>
        <dbReference type="PROSITE" id="PS50850"/>
    </source>
</evidence>
<feature type="transmembrane region" description="Helical" evidence="7">
    <location>
        <begin position="262"/>
        <end position="283"/>
    </location>
</feature>
<organism evidence="9 10">
    <name type="scientific">Glutamicibacter halophytocola</name>
    <dbReference type="NCBI Taxonomy" id="1933880"/>
    <lineage>
        <taxon>Bacteria</taxon>
        <taxon>Bacillati</taxon>
        <taxon>Actinomycetota</taxon>
        <taxon>Actinomycetes</taxon>
        <taxon>Micrococcales</taxon>
        <taxon>Micrococcaceae</taxon>
        <taxon>Glutamicibacter</taxon>
    </lineage>
</organism>
<evidence type="ECO:0000256" key="1">
    <source>
        <dbReference type="ARBA" id="ARBA00004651"/>
    </source>
</evidence>
<evidence type="ECO:0000256" key="4">
    <source>
        <dbReference type="ARBA" id="ARBA00022692"/>
    </source>
</evidence>
<feature type="transmembrane region" description="Helical" evidence="7">
    <location>
        <begin position="21"/>
        <end position="40"/>
    </location>
</feature>
<dbReference type="RefSeq" id="WP_257746269.1">
    <property type="nucleotide sequence ID" value="NZ_CP102487.1"/>
</dbReference>
<accession>A0AA94XVC3</accession>
<dbReference type="PROSITE" id="PS50850">
    <property type="entry name" value="MFS"/>
    <property type="match status" value="1"/>
</dbReference>
<dbReference type="PRINTS" id="PR01035">
    <property type="entry name" value="TCRTETA"/>
</dbReference>
<feature type="transmembrane region" description="Helical" evidence="7">
    <location>
        <begin position="383"/>
        <end position="402"/>
    </location>
</feature>
<dbReference type="InterPro" id="IPR020846">
    <property type="entry name" value="MFS_dom"/>
</dbReference>
<protein>
    <submittedName>
        <fullName evidence="9">MFS transporter</fullName>
    </submittedName>
</protein>
<feature type="transmembrane region" description="Helical" evidence="7">
    <location>
        <begin position="52"/>
        <end position="77"/>
    </location>
</feature>
<comment type="subcellular location">
    <subcellularLocation>
        <location evidence="1">Cell membrane</location>
        <topology evidence="1">Multi-pass membrane protein</topology>
    </subcellularLocation>
</comment>
<keyword evidence="3" id="KW-1003">Cell membrane</keyword>
<dbReference type="InterPro" id="IPR050171">
    <property type="entry name" value="MFS_Transporters"/>
</dbReference>
<dbReference type="Proteomes" id="UP001060018">
    <property type="component" value="Chromosome"/>
</dbReference>
<reference evidence="9" key="1">
    <citation type="journal article" date="2022" name="Pest Manag. Sci.">
        <title>Glutamicibacter halophytocola-mediated host fitness of potato tuber moth on Solanaceae crops.</title>
        <authorList>
            <person name="Wang W."/>
            <person name="Xiao G."/>
            <person name="Du G."/>
            <person name="Chang L."/>
            <person name="Yang Y."/>
            <person name="Ye J."/>
            <person name="Chen B."/>
        </authorList>
    </citation>
    <scope>NUCLEOTIDE SEQUENCE</scope>
    <source>
        <strain evidence="9">S2</strain>
    </source>
</reference>
<evidence type="ECO:0000256" key="2">
    <source>
        <dbReference type="ARBA" id="ARBA00022448"/>
    </source>
</evidence>
<name>A0AA94XVC3_9MICC</name>
<feature type="transmembrane region" description="Helical" evidence="7">
    <location>
        <begin position="295"/>
        <end position="325"/>
    </location>
</feature>
<dbReference type="GO" id="GO:0022857">
    <property type="term" value="F:transmembrane transporter activity"/>
    <property type="evidence" value="ECO:0007669"/>
    <property type="project" value="InterPro"/>
</dbReference>
<dbReference type="PANTHER" id="PTHR23517">
    <property type="entry name" value="RESISTANCE PROTEIN MDTM, PUTATIVE-RELATED-RELATED"/>
    <property type="match status" value="1"/>
</dbReference>
<dbReference type="Gene3D" id="1.20.1250.20">
    <property type="entry name" value="MFS general substrate transporter like domains"/>
    <property type="match status" value="2"/>
</dbReference>
<feature type="transmembrane region" description="Helical" evidence="7">
    <location>
        <begin position="109"/>
        <end position="133"/>
    </location>
</feature>
<gene>
    <name evidence="9" type="ORF">NUH22_07485</name>
</gene>
<evidence type="ECO:0000256" key="3">
    <source>
        <dbReference type="ARBA" id="ARBA00022475"/>
    </source>
</evidence>
<evidence type="ECO:0000313" key="9">
    <source>
        <dbReference type="EMBL" id="UUX60438.1"/>
    </source>
</evidence>
<keyword evidence="2" id="KW-0813">Transport</keyword>
<keyword evidence="5 7" id="KW-1133">Transmembrane helix</keyword>
<evidence type="ECO:0000313" key="10">
    <source>
        <dbReference type="Proteomes" id="UP001060018"/>
    </source>
</evidence>
<evidence type="ECO:0000256" key="6">
    <source>
        <dbReference type="ARBA" id="ARBA00023136"/>
    </source>
</evidence>
<dbReference type="CDD" id="cd17325">
    <property type="entry name" value="MFS_MdtG_SLC18_like"/>
    <property type="match status" value="1"/>
</dbReference>
<evidence type="ECO:0000256" key="7">
    <source>
        <dbReference type="SAM" id="Phobius"/>
    </source>
</evidence>
<dbReference type="EMBL" id="CP102487">
    <property type="protein sequence ID" value="UUX60438.1"/>
    <property type="molecule type" value="Genomic_DNA"/>
</dbReference>
<keyword evidence="4 7" id="KW-0812">Transmembrane</keyword>
<proteinExistence type="predicted"/>
<keyword evidence="6 7" id="KW-0472">Membrane</keyword>
<feature type="transmembrane region" description="Helical" evidence="7">
    <location>
        <begin position="145"/>
        <end position="167"/>
    </location>
</feature>
<dbReference type="GO" id="GO:0005886">
    <property type="term" value="C:plasma membrane"/>
    <property type="evidence" value="ECO:0007669"/>
    <property type="project" value="UniProtKB-SubCell"/>
</dbReference>
<dbReference type="InterPro" id="IPR011701">
    <property type="entry name" value="MFS"/>
</dbReference>
<dbReference type="Pfam" id="PF07690">
    <property type="entry name" value="MFS_1"/>
    <property type="match status" value="1"/>
</dbReference>
<evidence type="ECO:0000256" key="5">
    <source>
        <dbReference type="ARBA" id="ARBA00022989"/>
    </source>
</evidence>
<feature type="domain" description="Major facilitator superfamily (MFS) profile" evidence="8">
    <location>
        <begin position="18"/>
        <end position="407"/>
    </location>
</feature>
<dbReference type="SUPFAM" id="SSF103473">
    <property type="entry name" value="MFS general substrate transporter"/>
    <property type="match status" value="1"/>
</dbReference>
<dbReference type="AlphaFoldDB" id="A0AA94XVC3"/>
<dbReference type="InterPro" id="IPR036259">
    <property type="entry name" value="MFS_trans_sf"/>
</dbReference>
<feature type="transmembrane region" description="Helical" evidence="7">
    <location>
        <begin position="173"/>
        <end position="191"/>
    </location>
</feature>
<feature type="transmembrane region" description="Helical" evidence="7">
    <location>
        <begin position="84"/>
        <end position="103"/>
    </location>
</feature>
<dbReference type="InterPro" id="IPR001958">
    <property type="entry name" value="Tet-R_TetA/multi-R_MdtG-like"/>
</dbReference>